<dbReference type="OrthoDB" id="532484at2759"/>
<dbReference type="AlphaFoldDB" id="A0A507FEW7"/>
<proteinExistence type="predicted"/>
<dbReference type="InterPro" id="IPR029147">
    <property type="entry name" value="CFAP77"/>
</dbReference>
<evidence type="ECO:0000256" key="1">
    <source>
        <dbReference type="SAM" id="MobiDB-lite"/>
    </source>
</evidence>
<protein>
    <submittedName>
        <fullName evidence="2">Uncharacterized protein</fullName>
    </submittedName>
</protein>
<sequence length="389" mass="43026">MGLSSFTSNPLLVKDAVGKTRPTVFDLPGNDHVYGKKVDRNPEECASQVLQHWNVKATSKHAIPALDYITMNRNTAKHGINSPRAIRDYRKEHPVRIKVGDHNLFGGDVARARDGGEPLTSSEARKLKLLGTLPHDSDPNFVYGMPTRPSTPVSYLMTDKFQREWIAAESRRNADHLRLEKERRRGHHHHRPNNNSKTHAKDSESSLQQPRVLIVDKDPRTLFKMSKFLSKGPKIQCWRGDVAEKREHDFAAEAAARRRNGAKHVGGTGSHAHNADWELENGMQHLAVSEGADQRGGGATKNVSFETHDLDGVVEPAKVLASNDEGVHHFSGNDLEKPKVRFIDPANARGSRSVRVAPSMEPSPVANKKLLAAPGAAPESWNPQHAVSV</sequence>
<comment type="caution">
    <text evidence="2">The sequence shown here is derived from an EMBL/GenBank/DDBJ whole genome shotgun (WGS) entry which is preliminary data.</text>
</comment>
<evidence type="ECO:0000313" key="2">
    <source>
        <dbReference type="EMBL" id="TPX73836.1"/>
    </source>
</evidence>
<gene>
    <name evidence="2" type="ORF">CcCBS67573_g04890</name>
</gene>
<dbReference type="Proteomes" id="UP000320333">
    <property type="component" value="Unassembled WGS sequence"/>
</dbReference>
<dbReference type="STRING" id="246404.A0A507FEW7"/>
<evidence type="ECO:0000313" key="3">
    <source>
        <dbReference type="Proteomes" id="UP000320333"/>
    </source>
</evidence>
<feature type="region of interest" description="Disordered" evidence="1">
    <location>
        <begin position="177"/>
        <end position="210"/>
    </location>
</feature>
<dbReference type="Pfam" id="PF14825">
    <property type="entry name" value="CFAP77"/>
    <property type="match status" value="1"/>
</dbReference>
<reference evidence="2 3" key="1">
    <citation type="journal article" date="2019" name="Sci. Rep.">
        <title>Comparative genomics of chytrid fungi reveal insights into the obligate biotrophic and pathogenic lifestyle of Synchytrium endobioticum.</title>
        <authorList>
            <person name="van de Vossenberg B.T.L.H."/>
            <person name="Warris S."/>
            <person name="Nguyen H.D.T."/>
            <person name="van Gent-Pelzer M.P.E."/>
            <person name="Joly D.L."/>
            <person name="van de Geest H.C."/>
            <person name="Bonants P.J.M."/>
            <person name="Smith D.S."/>
            <person name="Levesque C.A."/>
            <person name="van der Lee T.A.J."/>
        </authorList>
    </citation>
    <scope>NUCLEOTIDE SEQUENCE [LARGE SCALE GENOMIC DNA]</scope>
    <source>
        <strain evidence="2 3">CBS 675.73</strain>
    </source>
</reference>
<keyword evidence="3" id="KW-1185">Reference proteome</keyword>
<dbReference type="PANTHER" id="PTHR28617:SF1">
    <property type="entry name" value="CILIA- AND FLAGELLA-ASSOCIATED PROTEIN 77"/>
    <property type="match status" value="1"/>
</dbReference>
<dbReference type="PANTHER" id="PTHR28617">
    <property type="entry name" value="CILIA- AND FLAGELLA-ASSOCIATED PROTEIN 77"/>
    <property type="match status" value="1"/>
</dbReference>
<accession>A0A507FEW7</accession>
<organism evidence="2 3">
    <name type="scientific">Chytriomyces confervae</name>
    <dbReference type="NCBI Taxonomy" id="246404"/>
    <lineage>
        <taxon>Eukaryota</taxon>
        <taxon>Fungi</taxon>
        <taxon>Fungi incertae sedis</taxon>
        <taxon>Chytridiomycota</taxon>
        <taxon>Chytridiomycota incertae sedis</taxon>
        <taxon>Chytridiomycetes</taxon>
        <taxon>Chytridiales</taxon>
        <taxon>Chytriomycetaceae</taxon>
        <taxon>Chytriomyces</taxon>
    </lineage>
</organism>
<dbReference type="EMBL" id="QEAP01000161">
    <property type="protein sequence ID" value="TPX73836.1"/>
    <property type="molecule type" value="Genomic_DNA"/>
</dbReference>
<name>A0A507FEW7_9FUNG</name>